<evidence type="ECO:0000256" key="13">
    <source>
        <dbReference type="SAM" id="SignalP"/>
    </source>
</evidence>
<keyword evidence="9 11" id="KW-0472">Membrane</keyword>
<evidence type="ECO:0000256" key="12">
    <source>
        <dbReference type="RuleBase" id="RU003357"/>
    </source>
</evidence>
<keyword evidence="5 11" id="KW-0812">Transmembrane</keyword>
<evidence type="ECO:0000256" key="6">
    <source>
        <dbReference type="ARBA" id="ARBA00023004"/>
    </source>
</evidence>
<keyword evidence="6" id="KW-0408">Iron</keyword>
<protein>
    <submittedName>
        <fullName evidence="16">TonB-dependent receptor</fullName>
    </submittedName>
</protein>
<evidence type="ECO:0000256" key="7">
    <source>
        <dbReference type="ARBA" id="ARBA00023065"/>
    </source>
</evidence>
<evidence type="ECO:0000256" key="3">
    <source>
        <dbReference type="ARBA" id="ARBA00022452"/>
    </source>
</evidence>
<feature type="domain" description="TonB-dependent receptor-like beta-barrel" evidence="14">
    <location>
        <begin position="289"/>
        <end position="724"/>
    </location>
</feature>
<sequence>MSVSKLMTCCASAPILALLAFGVAHAESSSSGGADAPVSQVEEVVVTALKRATTVQNTPLAITALTDQSLSKMGASTVADFVRTVPGLNLTESDSGRTRISIRGVQTAGESTVGLYYGETPLTGPAGTTSDPSGATPNLNLFDVERVEVLRGPQGTLYGSGSMGGTLRVIFKPASTTQYEGATDFSATSVNGGGIGYGAKGMVNVPLIQDKLGARLDLYQEQRAGYVDNVVLHNTDINKAQLQGGRLMLNFTPTEDFSLTAMALLQKQDIGDTSQWRASLGPYKTDIPIRQPFHDNLQLYNVTGRYDLHFATLTGVASYYKWNVESTNDNTATYTATVNKGTYCSLYFHQAGSCTAGQLASYKTWALSNMPIAAYQPRFVENKTLELRLSSNGSGPLSYTIGAFHEDRNDRVDTMVSPADPTTGLIKVPAVDLGSRYIVDFVKQTAYFGELSYTPIDPLTLTVGARHYSYKKTVGGQYLGYSYYNGQTPSGYFETEADASGWVQKYNAQYKVTHDIMTYVQATQGFRPGGANNIPDLPASLHTYAPDSLWNYEAGVKTAWFSRRLTINADVYQVDWNNLQTSVQTTNGSFSFISNVGKAQINGFELEVAAYPIPGLSLTGTLSTIDARLTADQVSEIASAAGKSGDRLTYIPDRTMSASAEYTWPVFGELNALVRADYTYTGRMTTEFRPTNVNYRRVGRYNQVNLRTGIQGTGWAAYLYANNVFDTVGITRISASTSAPDYDVSIAPRTVGVNLTKSF</sequence>
<keyword evidence="3 11" id="KW-1134">Transmembrane beta strand</keyword>
<dbReference type="PROSITE" id="PS52016">
    <property type="entry name" value="TONB_DEPENDENT_REC_3"/>
    <property type="match status" value="1"/>
</dbReference>
<keyword evidence="2 11" id="KW-0813">Transport</keyword>
<comment type="caution">
    <text evidence="16">The sequence shown here is derived from an EMBL/GenBank/DDBJ whole genome shotgun (WGS) entry which is preliminary data.</text>
</comment>
<comment type="subcellular location">
    <subcellularLocation>
        <location evidence="1 11">Cell outer membrane</location>
        <topology evidence="1 11">Multi-pass membrane protein</topology>
    </subcellularLocation>
</comment>
<dbReference type="RefSeq" id="WP_111456734.1">
    <property type="nucleotide sequence ID" value="NZ_QFYP01000001.1"/>
</dbReference>
<reference evidence="17" key="1">
    <citation type="submission" date="2018-05" db="EMBL/GenBank/DDBJ databases">
        <authorList>
            <person name="Li X."/>
        </authorList>
    </citation>
    <scope>NUCLEOTIDE SEQUENCE [LARGE SCALE GENOMIC DNA]</scope>
    <source>
        <strain evidence="17">HKS-05</strain>
    </source>
</reference>
<dbReference type="Pfam" id="PF00593">
    <property type="entry name" value="TonB_dep_Rec_b-barrel"/>
    <property type="match status" value="1"/>
</dbReference>
<keyword evidence="8 12" id="KW-0798">TonB box</keyword>
<keyword evidence="16" id="KW-0675">Receptor</keyword>
<evidence type="ECO:0000256" key="1">
    <source>
        <dbReference type="ARBA" id="ARBA00004571"/>
    </source>
</evidence>
<keyword evidence="4" id="KW-0410">Iron transport</keyword>
<dbReference type="PANTHER" id="PTHR32552">
    <property type="entry name" value="FERRICHROME IRON RECEPTOR-RELATED"/>
    <property type="match status" value="1"/>
</dbReference>
<accession>A0A328AZ27</accession>
<evidence type="ECO:0000313" key="17">
    <source>
        <dbReference type="Proteomes" id="UP000249842"/>
    </source>
</evidence>
<comment type="similarity">
    <text evidence="11 12">Belongs to the TonB-dependent receptor family.</text>
</comment>
<dbReference type="InterPro" id="IPR039426">
    <property type="entry name" value="TonB-dep_rcpt-like"/>
</dbReference>
<dbReference type="OrthoDB" id="9760333at2"/>
<evidence type="ECO:0000256" key="5">
    <source>
        <dbReference type="ARBA" id="ARBA00022692"/>
    </source>
</evidence>
<dbReference type="SUPFAM" id="SSF56935">
    <property type="entry name" value="Porins"/>
    <property type="match status" value="1"/>
</dbReference>
<dbReference type="Pfam" id="PF07715">
    <property type="entry name" value="Plug"/>
    <property type="match status" value="1"/>
</dbReference>
<feature type="domain" description="TonB-dependent receptor plug" evidence="15">
    <location>
        <begin position="55"/>
        <end position="166"/>
    </location>
</feature>
<dbReference type="Gene3D" id="2.40.170.20">
    <property type="entry name" value="TonB-dependent receptor, beta-barrel domain"/>
    <property type="match status" value="1"/>
</dbReference>
<evidence type="ECO:0000259" key="14">
    <source>
        <dbReference type="Pfam" id="PF00593"/>
    </source>
</evidence>
<dbReference type="GO" id="GO:0006826">
    <property type="term" value="P:iron ion transport"/>
    <property type="evidence" value="ECO:0007669"/>
    <property type="project" value="UniProtKB-KW"/>
</dbReference>
<dbReference type="EMBL" id="QFYP01000001">
    <property type="protein sequence ID" value="RAK59441.1"/>
    <property type="molecule type" value="Genomic_DNA"/>
</dbReference>
<proteinExistence type="inferred from homology"/>
<evidence type="ECO:0000259" key="15">
    <source>
        <dbReference type="Pfam" id="PF07715"/>
    </source>
</evidence>
<gene>
    <name evidence="16" type="ORF">DJ021_06285</name>
</gene>
<evidence type="ECO:0000256" key="10">
    <source>
        <dbReference type="ARBA" id="ARBA00023237"/>
    </source>
</evidence>
<evidence type="ECO:0000313" key="16">
    <source>
        <dbReference type="EMBL" id="RAK59441.1"/>
    </source>
</evidence>
<keyword evidence="13" id="KW-0732">Signal</keyword>
<dbReference type="InterPro" id="IPR012910">
    <property type="entry name" value="Plug_dom"/>
</dbReference>
<evidence type="ECO:0000256" key="11">
    <source>
        <dbReference type="PROSITE-ProRule" id="PRU01360"/>
    </source>
</evidence>
<dbReference type="GO" id="GO:0009279">
    <property type="term" value="C:cell outer membrane"/>
    <property type="evidence" value="ECO:0007669"/>
    <property type="project" value="UniProtKB-SubCell"/>
</dbReference>
<feature type="signal peptide" evidence="13">
    <location>
        <begin position="1"/>
        <end position="26"/>
    </location>
</feature>
<evidence type="ECO:0000256" key="8">
    <source>
        <dbReference type="ARBA" id="ARBA00023077"/>
    </source>
</evidence>
<organism evidence="16 17">
    <name type="scientific">Phenylobacterium hankyongense</name>
    <dbReference type="NCBI Taxonomy" id="1813876"/>
    <lineage>
        <taxon>Bacteria</taxon>
        <taxon>Pseudomonadati</taxon>
        <taxon>Pseudomonadota</taxon>
        <taxon>Alphaproteobacteria</taxon>
        <taxon>Caulobacterales</taxon>
        <taxon>Caulobacteraceae</taxon>
        <taxon>Phenylobacterium</taxon>
    </lineage>
</organism>
<evidence type="ECO:0000256" key="9">
    <source>
        <dbReference type="ARBA" id="ARBA00023136"/>
    </source>
</evidence>
<keyword evidence="17" id="KW-1185">Reference proteome</keyword>
<evidence type="ECO:0000256" key="4">
    <source>
        <dbReference type="ARBA" id="ARBA00022496"/>
    </source>
</evidence>
<dbReference type="InterPro" id="IPR000531">
    <property type="entry name" value="Beta-barrel_TonB"/>
</dbReference>
<evidence type="ECO:0000256" key="2">
    <source>
        <dbReference type="ARBA" id="ARBA00022448"/>
    </source>
</evidence>
<dbReference type="AlphaFoldDB" id="A0A328AZ27"/>
<name>A0A328AZ27_9CAUL</name>
<dbReference type="Proteomes" id="UP000249842">
    <property type="component" value="Unassembled WGS sequence"/>
</dbReference>
<dbReference type="InterPro" id="IPR036942">
    <property type="entry name" value="Beta-barrel_TonB_sf"/>
</dbReference>
<keyword evidence="7" id="KW-0406">Ion transport</keyword>
<dbReference type="PANTHER" id="PTHR32552:SF81">
    <property type="entry name" value="TONB-DEPENDENT OUTER MEMBRANE RECEPTOR"/>
    <property type="match status" value="1"/>
</dbReference>
<keyword evidence="10 11" id="KW-0998">Cell outer membrane</keyword>
<feature type="chain" id="PRO_5016290145" evidence="13">
    <location>
        <begin position="27"/>
        <end position="759"/>
    </location>
</feature>